<dbReference type="OrthoDB" id="1495241at2"/>
<feature type="domain" description="GIY-YIG" evidence="2">
    <location>
        <begin position="4"/>
        <end position="82"/>
    </location>
</feature>
<dbReference type="PANTHER" id="PTHR34477">
    <property type="entry name" value="UPF0213 PROTEIN YHBQ"/>
    <property type="match status" value="1"/>
</dbReference>
<name>A0A506PPH9_9FLAO</name>
<proteinExistence type="inferred from homology"/>
<comment type="similarity">
    <text evidence="1">Belongs to the UPF0213 family.</text>
</comment>
<dbReference type="SUPFAM" id="SSF82771">
    <property type="entry name" value="GIY-YIG endonuclease"/>
    <property type="match status" value="1"/>
</dbReference>
<dbReference type="Gene3D" id="3.40.1440.10">
    <property type="entry name" value="GIY-YIG endonuclease"/>
    <property type="match status" value="1"/>
</dbReference>
<evidence type="ECO:0000313" key="3">
    <source>
        <dbReference type="EMBL" id="TPV35614.1"/>
    </source>
</evidence>
<dbReference type="RefSeq" id="WP_140988624.1">
    <property type="nucleotide sequence ID" value="NZ_VHIQ01000001.1"/>
</dbReference>
<dbReference type="PANTHER" id="PTHR34477:SF1">
    <property type="entry name" value="UPF0213 PROTEIN YHBQ"/>
    <property type="match status" value="1"/>
</dbReference>
<dbReference type="InterPro" id="IPR050190">
    <property type="entry name" value="UPF0213_domain"/>
</dbReference>
<comment type="caution">
    <text evidence="3">The sequence shown here is derived from an EMBL/GenBank/DDBJ whole genome shotgun (WGS) entry which is preliminary data.</text>
</comment>
<reference evidence="3 4" key="1">
    <citation type="submission" date="2019-06" db="EMBL/GenBank/DDBJ databases">
        <title>Flavobacteriaceae Paucihalobacterium erythroidium CWB-1, complete genome.</title>
        <authorList>
            <person name="Wu S."/>
        </authorList>
    </citation>
    <scope>NUCLEOTIDE SEQUENCE [LARGE SCALE GENOMIC DNA]</scope>
    <source>
        <strain evidence="3 4">CWB-1</strain>
    </source>
</reference>
<evidence type="ECO:0000313" key="4">
    <source>
        <dbReference type="Proteomes" id="UP000317332"/>
    </source>
</evidence>
<dbReference type="Pfam" id="PF01541">
    <property type="entry name" value="GIY-YIG"/>
    <property type="match status" value="1"/>
</dbReference>
<organism evidence="3 4">
    <name type="scientific">Paucihalobacter ruber</name>
    <dbReference type="NCBI Taxonomy" id="2567861"/>
    <lineage>
        <taxon>Bacteria</taxon>
        <taxon>Pseudomonadati</taxon>
        <taxon>Bacteroidota</taxon>
        <taxon>Flavobacteriia</taxon>
        <taxon>Flavobacteriales</taxon>
        <taxon>Flavobacteriaceae</taxon>
        <taxon>Paucihalobacter</taxon>
    </lineage>
</organism>
<dbReference type="EMBL" id="VHIQ01000001">
    <property type="protein sequence ID" value="TPV35614.1"/>
    <property type="molecule type" value="Genomic_DNA"/>
</dbReference>
<gene>
    <name evidence="3" type="ORF">FJ651_01505</name>
</gene>
<dbReference type="Proteomes" id="UP000317332">
    <property type="component" value="Unassembled WGS sequence"/>
</dbReference>
<dbReference type="InterPro" id="IPR035901">
    <property type="entry name" value="GIY-YIG_endonuc_sf"/>
</dbReference>
<dbReference type="PROSITE" id="PS50164">
    <property type="entry name" value="GIY_YIG"/>
    <property type="match status" value="1"/>
</dbReference>
<keyword evidence="4" id="KW-1185">Reference proteome</keyword>
<dbReference type="AlphaFoldDB" id="A0A506PPH9"/>
<protein>
    <submittedName>
        <fullName evidence="3">GIY-YIG nuclease family protein</fullName>
    </submittedName>
</protein>
<evidence type="ECO:0000259" key="2">
    <source>
        <dbReference type="PROSITE" id="PS50164"/>
    </source>
</evidence>
<sequence>MTDDYFVVYILYSKTFDKTYVGYTQDLIDRFYSHNKLATKGYTIRYRPWEVMHLDFYKTKYEAMNREKYYKSGIGRSEIKILKMNYLNMKL</sequence>
<accession>A0A506PPH9</accession>
<dbReference type="InterPro" id="IPR000305">
    <property type="entry name" value="GIY-YIG_endonuc"/>
</dbReference>
<evidence type="ECO:0000256" key="1">
    <source>
        <dbReference type="ARBA" id="ARBA00007435"/>
    </source>
</evidence>